<sequence length="49" mass="5739">MITYGCIGILFLFVLVRSLIYRSKRKHRLSLEEIDRELLAIVNEGRESS</sequence>
<comment type="caution">
    <text evidence="1">The sequence shown here is derived from an EMBL/GenBank/DDBJ whole genome shotgun (WGS) entry which is preliminary data.</text>
</comment>
<keyword evidence="2" id="KW-1185">Reference proteome</keyword>
<reference evidence="1 2" key="1">
    <citation type="submission" date="2021-03" db="EMBL/GenBank/DDBJ databases">
        <title>Genomic Encyclopedia of Type Strains, Phase IV (KMG-IV): sequencing the most valuable type-strain genomes for metagenomic binning, comparative biology and taxonomic classification.</title>
        <authorList>
            <person name="Goeker M."/>
        </authorList>
    </citation>
    <scope>NUCLEOTIDE SEQUENCE [LARGE SCALE GENOMIC DNA]</scope>
    <source>
        <strain evidence="1 2">DSM 26806</strain>
    </source>
</reference>
<evidence type="ECO:0000313" key="1">
    <source>
        <dbReference type="EMBL" id="MBP2000800.1"/>
    </source>
</evidence>
<accession>A0ABS4JIA2</accession>
<dbReference type="Proteomes" id="UP001519288">
    <property type="component" value="Unassembled WGS sequence"/>
</dbReference>
<gene>
    <name evidence="1" type="ORF">J2Z69_001831</name>
</gene>
<evidence type="ECO:0008006" key="3">
    <source>
        <dbReference type="Google" id="ProtNLM"/>
    </source>
</evidence>
<name>A0ABS4JIA2_9BACL</name>
<evidence type="ECO:0000313" key="2">
    <source>
        <dbReference type="Proteomes" id="UP001519288"/>
    </source>
</evidence>
<dbReference type="EMBL" id="JAGGLD010000002">
    <property type="protein sequence ID" value="MBP2000800.1"/>
    <property type="molecule type" value="Genomic_DNA"/>
</dbReference>
<protein>
    <recommendedName>
        <fullName evidence="3">DUF4083 domain-containing protein</fullName>
    </recommendedName>
</protein>
<proteinExistence type="predicted"/>
<organism evidence="1 2">
    <name type="scientific">Paenibacillus shirakamiensis</name>
    <dbReference type="NCBI Taxonomy" id="1265935"/>
    <lineage>
        <taxon>Bacteria</taxon>
        <taxon>Bacillati</taxon>
        <taxon>Bacillota</taxon>
        <taxon>Bacilli</taxon>
        <taxon>Bacillales</taxon>
        <taxon>Paenibacillaceae</taxon>
        <taxon>Paenibacillus</taxon>
    </lineage>
</organism>